<proteinExistence type="predicted"/>
<name>A0A7W9BCR7_9SPHN</name>
<reference evidence="1 2" key="1">
    <citation type="submission" date="2020-08" db="EMBL/GenBank/DDBJ databases">
        <title>Genomic Encyclopedia of Type Strains, Phase IV (KMG-IV): sequencing the most valuable type-strain genomes for metagenomic binning, comparative biology and taxonomic classification.</title>
        <authorList>
            <person name="Goeker M."/>
        </authorList>
    </citation>
    <scope>NUCLEOTIDE SEQUENCE [LARGE SCALE GENOMIC DNA]</scope>
    <source>
        <strain evidence="1 2">DSM 100044</strain>
    </source>
</reference>
<evidence type="ECO:0000313" key="1">
    <source>
        <dbReference type="EMBL" id="MBB5714783.1"/>
    </source>
</evidence>
<protein>
    <submittedName>
        <fullName evidence="1">Uncharacterized protein</fullName>
    </submittedName>
</protein>
<dbReference type="AlphaFoldDB" id="A0A7W9BCR7"/>
<gene>
    <name evidence="1" type="ORF">FHS94_001619</name>
</gene>
<dbReference type="EMBL" id="JACIJK010000004">
    <property type="protein sequence ID" value="MBB5714783.1"/>
    <property type="molecule type" value="Genomic_DNA"/>
</dbReference>
<organism evidence="1 2">
    <name type="scientific">Sphingomonas aerophila</name>
    <dbReference type="NCBI Taxonomy" id="1344948"/>
    <lineage>
        <taxon>Bacteria</taxon>
        <taxon>Pseudomonadati</taxon>
        <taxon>Pseudomonadota</taxon>
        <taxon>Alphaproteobacteria</taxon>
        <taxon>Sphingomonadales</taxon>
        <taxon>Sphingomonadaceae</taxon>
        <taxon>Sphingomonas</taxon>
    </lineage>
</organism>
<comment type="caution">
    <text evidence="1">The sequence shown here is derived from an EMBL/GenBank/DDBJ whole genome shotgun (WGS) entry which is preliminary data.</text>
</comment>
<dbReference type="Proteomes" id="UP000546200">
    <property type="component" value="Unassembled WGS sequence"/>
</dbReference>
<accession>A0A7W9BCR7</accession>
<keyword evidence="2" id="KW-1185">Reference proteome</keyword>
<sequence>MDKADHVSQPGDHRGPFNALSDYALKEAYERVAADPDSPTAPLLLAELEARGIAQ</sequence>
<evidence type="ECO:0000313" key="2">
    <source>
        <dbReference type="Proteomes" id="UP000546200"/>
    </source>
</evidence>